<comment type="caution">
    <text evidence="1">The sequence shown here is derived from an EMBL/GenBank/DDBJ whole genome shotgun (WGS) entry which is preliminary data.</text>
</comment>
<sequence length="131" mass="14258">MLEQTQHDLLQAVGRFVAIWRLHQAGPLAASSVLSVRWNWAKLTDESRAEVGLTVGERWTIESASPDDAGRETAARVHRGIRTILARWRSAGGPTGSDLTFLRHGLKHGVAAAAFEGVVLSPLERTLLGLE</sequence>
<accession>A0ABU9E6M3</accession>
<proteinExistence type="predicted"/>
<gene>
    <name evidence="1" type="ORF">WI372_01295</name>
</gene>
<dbReference type="RefSeq" id="WP_405283019.1">
    <property type="nucleotide sequence ID" value="NZ_CP144380.1"/>
</dbReference>
<dbReference type="Proteomes" id="UP001484239">
    <property type="component" value="Unassembled WGS sequence"/>
</dbReference>
<protein>
    <submittedName>
        <fullName evidence="1">Uncharacterized protein</fullName>
    </submittedName>
</protein>
<evidence type="ECO:0000313" key="1">
    <source>
        <dbReference type="EMBL" id="MEK9499615.1"/>
    </source>
</evidence>
<keyword evidence="2" id="KW-1185">Reference proteome</keyword>
<name>A0ABU9E6M3_9BACT</name>
<evidence type="ECO:0000313" key="2">
    <source>
        <dbReference type="Proteomes" id="UP001484239"/>
    </source>
</evidence>
<dbReference type="EMBL" id="JBBHLI010000001">
    <property type="protein sequence ID" value="MEK9499615.1"/>
    <property type="molecule type" value="Genomic_DNA"/>
</dbReference>
<organism evidence="1 2">
    <name type="scientific">Gaopeijia maritima</name>
    <dbReference type="NCBI Taxonomy" id="3119007"/>
    <lineage>
        <taxon>Bacteria</taxon>
        <taxon>Pseudomonadati</taxon>
        <taxon>Gemmatimonadota</taxon>
        <taxon>Longimicrobiia</taxon>
        <taxon>Gaopeijiales</taxon>
        <taxon>Gaopeijiaceae</taxon>
        <taxon>Gaopeijia</taxon>
    </lineage>
</organism>
<reference evidence="1 2" key="1">
    <citation type="submission" date="2024-02" db="EMBL/GenBank/DDBJ databases">
        <title>A novel Gemmatimonadota bacterium.</title>
        <authorList>
            <person name="Du Z.-J."/>
            <person name="Ye Y.-Q."/>
        </authorList>
    </citation>
    <scope>NUCLEOTIDE SEQUENCE [LARGE SCALE GENOMIC DNA]</scope>
    <source>
        <strain evidence="1 2">DH-20</strain>
    </source>
</reference>